<name>A0A498CJE3_9FIRM</name>
<reference evidence="7 8" key="1">
    <citation type="submission" date="2018-10" db="EMBL/GenBank/DDBJ databases">
        <title>Anaerotruncus faecis sp. nov., isolated from human feces.</title>
        <authorList>
            <person name="Wang Y.-J."/>
        </authorList>
    </citation>
    <scope>NUCLEOTIDE SEQUENCE [LARGE SCALE GENOMIC DNA]</scope>
    <source>
        <strain evidence="7 8">22A2-44</strain>
    </source>
</reference>
<keyword evidence="5 6" id="KW-0472">Membrane</keyword>
<dbReference type="Gene3D" id="1.10.4160.10">
    <property type="entry name" value="Hydantoin permease"/>
    <property type="match status" value="1"/>
</dbReference>
<dbReference type="RefSeq" id="WP_121587720.1">
    <property type="nucleotide sequence ID" value="NZ_RCHT01000059.1"/>
</dbReference>
<feature type="transmembrane region" description="Helical" evidence="6">
    <location>
        <begin position="62"/>
        <end position="84"/>
    </location>
</feature>
<accession>A0A498CJE3</accession>
<dbReference type="InterPro" id="IPR030191">
    <property type="entry name" value="CodB"/>
</dbReference>
<keyword evidence="8" id="KW-1185">Reference proteome</keyword>
<feature type="transmembrane region" description="Helical" evidence="6">
    <location>
        <begin position="394"/>
        <end position="412"/>
    </location>
</feature>
<dbReference type="PANTHER" id="PTHR30569:SF0">
    <property type="entry name" value="CYTOSINE PERMEASE"/>
    <property type="match status" value="1"/>
</dbReference>
<dbReference type="Proteomes" id="UP000276301">
    <property type="component" value="Unassembled WGS sequence"/>
</dbReference>
<feature type="transmembrane region" description="Helical" evidence="6">
    <location>
        <begin position="367"/>
        <end position="388"/>
    </location>
</feature>
<dbReference type="Pfam" id="PF02133">
    <property type="entry name" value="Transp_cyt_pur"/>
    <property type="match status" value="1"/>
</dbReference>
<dbReference type="PANTHER" id="PTHR30569">
    <property type="entry name" value="CYTOSINE TRANSPORTER CODB"/>
    <property type="match status" value="1"/>
</dbReference>
<feature type="transmembrane region" description="Helical" evidence="6">
    <location>
        <begin position="105"/>
        <end position="128"/>
    </location>
</feature>
<protein>
    <submittedName>
        <fullName evidence="7">Cytosine permease</fullName>
    </submittedName>
</protein>
<dbReference type="EMBL" id="RCHT01000059">
    <property type="protein sequence ID" value="RLL06570.1"/>
    <property type="molecule type" value="Genomic_DNA"/>
</dbReference>
<feature type="transmembrane region" description="Helical" evidence="6">
    <location>
        <begin position="31"/>
        <end position="50"/>
    </location>
</feature>
<feature type="transmembrane region" description="Helical" evidence="6">
    <location>
        <begin position="140"/>
        <end position="157"/>
    </location>
</feature>
<feature type="transmembrane region" description="Helical" evidence="6">
    <location>
        <begin position="162"/>
        <end position="181"/>
    </location>
</feature>
<dbReference type="CDD" id="cd11484">
    <property type="entry name" value="SLC-NCS1sbd_CobB-like"/>
    <property type="match status" value="1"/>
</dbReference>
<comment type="caution">
    <text evidence="7">The sequence shown here is derived from an EMBL/GenBank/DDBJ whole genome shotgun (WGS) entry which is preliminary data.</text>
</comment>
<dbReference type="GO" id="GO:0015209">
    <property type="term" value="F:cytosine transmembrane transporter activity"/>
    <property type="evidence" value="ECO:0007669"/>
    <property type="project" value="InterPro"/>
</dbReference>
<evidence type="ECO:0000313" key="8">
    <source>
        <dbReference type="Proteomes" id="UP000276301"/>
    </source>
</evidence>
<evidence type="ECO:0000256" key="4">
    <source>
        <dbReference type="ARBA" id="ARBA00022989"/>
    </source>
</evidence>
<comment type="similarity">
    <text evidence="2">Belongs to the purine-cytosine permease (2.A.39) family.</text>
</comment>
<dbReference type="InterPro" id="IPR001248">
    <property type="entry name" value="Pur-cyt_permease"/>
</dbReference>
<organism evidence="7 8">
    <name type="scientific">Anaerotruncus massiliensis</name>
    <name type="common">ex Liu et al. 2021</name>
    <dbReference type="NCBI Taxonomy" id="2321404"/>
    <lineage>
        <taxon>Bacteria</taxon>
        <taxon>Bacillati</taxon>
        <taxon>Bacillota</taxon>
        <taxon>Clostridia</taxon>
        <taxon>Eubacteriales</taxon>
        <taxon>Oscillospiraceae</taxon>
        <taxon>Anaerotruncus</taxon>
    </lineage>
</organism>
<keyword evidence="4 6" id="KW-1133">Transmembrane helix</keyword>
<evidence type="ECO:0000256" key="2">
    <source>
        <dbReference type="ARBA" id="ARBA00008974"/>
    </source>
</evidence>
<feature type="transmembrane region" description="Helical" evidence="6">
    <location>
        <begin position="333"/>
        <end position="355"/>
    </location>
</feature>
<evidence type="ECO:0000256" key="5">
    <source>
        <dbReference type="ARBA" id="ARBA00023136"/>
    </source>
</evidence>
<keyword evidence="3 6" id="KW-0812">Transmembrane</keyword>
<proteinExistence type="inferred from homology"/>
<dbReference type="NCBIfam" id="NF008241">
    <property type="entry name" value="PRK11017.1"/>
    <property type="match status" value="1"/>
</dbReference>
<evidence type="ECO:0000256" key="3">
    <source>
        <dbReference type="ARBA" id="ARBA00022692"/>
    </source>
</evidence>
<dbReference type="GO" id="GO:0005886">
    <property type="term" value="C:plasma membrane"/>
    <property type="evidence" value="ECO:0007669"/>
    <property type="project" value="TreeGrafter"/>
</dbReference>
<evidence type="ECO:0000256" key="6">
    <source>
        <dbReference type="SAM" id="Phobius"/>
    </source>
</evidence>
<evidence type="ECO:0000313" key="7">
    <source>
        <dbReference type="EMBL" id="RLL06570.1"/>
    </source>
</evidence>
<feature type="transmembrane region" description="Helical" evidence="6">
    <location>
        <begin position="233"/>
        <end position="259"/>
    </location>
</feature>
<feature type="transmembrane region" description="Helical" evidence="6">
    <location>
        <begin position="265"/>
        <end position="287"/>
    </location>
</feature>
<dbReference type="AlphaFoldDB" id="A0A498CJE3"/>
<evidence type="ECO:0000256" key="1">
    <source>
        <dbReference type="ARBA" id="ARBA00004141"/>
    </source>
</evidence>
<feature type="transmembrane region" description="Helical" evidence="6">
    <location>
        <begin position="201"/>
        <end position="221"/>
    </location>
</feature>
<comment type="subcellular location">
    <subcellularLocation>
        <location evidence="1">Membrane</location>
        <topology evidence="1">Multi-pass membrane protein</topology>
    </subcellularLocation>
</comment>
<feature type="transmembrane region" description="Helical" evidence="6">
    <location>
        <begin position="307"/>
        <end position="327"/>
    </location>
</feature>
<sequence length="418" mass="43716">MSELKEKKVQAEDSEYSLSAVPKDKKVQGMWAAMVVLVGFTFFTPSMTAGGNLGIGLTLSGFLISMIVGNAFLGVYCGTLGYIGQKTGLSLDLLAHRSFGEKGSFLPSAIISITQIGWFGVGVAMFALPVTELTKGKLPVWALVIVTGAVMTVTAYLGIKALAVLGSIAVPLIAILGVYSVTWGIQKAGGIMNVFGMENKMTLAAGIAIVVGSFISGGTATPNFTRFSKTPKVAVTATVVAFFVGNSVMMIFGAVGGAVTGVADIFNILILQGLAIPAVITLGLNIWTTNNNALYTAGLGVSNITKIPMKPMVLLGGLVGTVFSVWLNNNFVSYLNLLSGMIPPVGAVIILHYILHRGDYSREDVKNPVVNPGAILAVIGGALIGIFVSWGIKPVNSLVVAAVIFLIWEMAVRPKQKA</sequence>
<gene>
    <name evidence="7" type="ORF">D4A47_13765</name>
</gene>